<sequence>MSEPATRHIVVVGASLAGYSVVGALREFGHEGPITVLGAEIHPPYDRPPLSKEFLLGEIDVTLSRPEDESDSRTTWLLGRRAIGLAAGAPPRVLVDDGTEIAGDSVVLATGARARTLPSAGTLSGVYTLRTLDDARAIRAALATARRVVIVGAGLIGAEIASTAAGFGLDVTVVEITDAPLAAVFGARIGALCANLHAANGVRLRTGVAVTEFHGAQQVTAVRLSDGSELPADAVIVGIGAVPETEWARASGIVIENGFRTDADCRTSLPGVYAIGDCARGYDPHLGTHHRSEHWTNARVQARIAAAAITGAPRRPAPPPYFWSRQYGRMIQFAGAREPADAVRIVDGDPAGPSCTALYERDGVPVAVFAIDNPRLFTRYRKELERRHAPIATL</sequence>
<dbReference type="InterPro" id="IPR050446">
    <property type="entry name" value="FAD-oxidoreductase/Apoptosis"/>
</dbReference>
<dbReference type="PRINTS" id="PR00368">
    <property type="entry name" value="FADPNR"/>
</dbReference>
<dbReference type="Pfam" id="PF07992">
    <property type="entry name" value="Pyr_redox_2"/>
    <property type="match status" value="1"/>
</dbReference>
<evidence type="ECO:0000313" key="7">
    <source>
        <dbReference type="EMBL" id="QIS12831.1"/>
    </source>
</evidence>
<dbReference type="GO" id="GO:0016651">
    <property type="term" value="F:oxidoreductase activity, acting on NAD(P)H"/>
    <property type="evidence" value="ECO:0007669"/>
    <property type="project" value="TreeGrafter"/>
</dbReference>
<organism evidence="7 8">
    <name type="scientific">Nocardia arthritidis</name>
    <dbReference type="NCBI Taxonomy" id="228602"/>
    <lineage>
        <taxon>Bacteria</taxon>
        <taxon>Bacillati</taxon>
        <taxon>Actinomycetota</taxon>
        <taxon>Actinomycetes</taxon>
        <taxon>Mycobacteriales</taxon>
        <taxon>Nocardiaceae</taxon>
        <taxon>Nocardia</taxon>
    </lineage>
</organism>
<dbReference type="EMBL" id="CP046172">
    <property type="protein sequence ID" value="QIS12831.1"/>
    <property type="molecule type" value="Genomic_DNA"/>
</dbReference>
<feature type="domain" description="FAD/NAD(P)-binding" evidence="5">
    <location>
        <begin position="8"/>
        <end position="302"/>
    </location>
</feature>
<dbReference type="PRINTS" id="PR00411">
    <property type="entry name" value="PNDRDTASEI"/>
</dbReference>
<evidence type="ECO:0000313" key="8">
    <source>
        <dbReference type="Proteomes" id="UP000503540"/>
    </source>
</evidence>
<dbReference type="Gene3D" id="3.30.390.30">
    <property type="match status" value="1"/>
</dbReference>
<protein>
    <submittedName>
        <fullName evidence="7">NAD(P)/FAD-dependent oxidoreductase</fullName>
    </submittedName>
</protein>
<keyword evidence="8" id="KW-1185">Reference proteome</keyword>
<dbReference type="Gene3D" id="3.50.50.60">
    <property type="entry name" value="FAD/NAD(P)-binding domain"/>
    <property type="match status" value="2"/>
</dbReference>
<evidence type="ECO:0000259" key="5">
    <source>
        <dbReference type="Pfam" id="PF07992"/>
    </source>
</evidence>
<dbReference type="KEGG" id="nah:F5544_24880"/>
<evidence type="ECO:0000256" key="4">
    <source>
        <dbReference type="ARBA" id="ARBA00023002"/>
    </source>
</evidence>
<dbReference type="InterPro" id="IPR023753">
    <property type="entry name" value="FAD/NAD-binding_dom"/>
</dbReference>
<dbReference type="SUPFAM" id="SSF55424">
    <property type="entry name" value="FAD/NAD-linked reductases, dimerisation (C-terminal) domain"/>
    <property type="match status" value="1"/>
</dbReference>
<evidence type="ECO:0000256" key="2">
    <source>
        <dbReference type="ARBA" id="ARBA00022630"/>
    </source>
</evidence>
<dbReference type="RefSeq" id="WP_167475457.1">
    <property type="nucleotide sequence ID" value="NZ_CP046172.1"/>
</dbReference>
<dbReference type="Pfam" id="PF14759">
    <property type="entry name" value="Reductase_C"/>
    <property type="match status" value="1"/>
</dbReference>
<keyword evidence="4" id="KW-0560">Oxidoreductase</keyword>
<evidence type="ECO:0000256" key="1">
    <source>
        <dbReference type="ARBA" id="ARBA00001974"/>
    </source>
</evidence>
<dbReference type="InterPro" id="IPR028202">
    <property type="entry name" value="Reductase_C"/>
</dbReference>
<dbReference type="InterPro" id="IPR016156">
    <property type="entry name" value="FAD/NAD-linked_Rdtase_dimer_sf"/>
</dbReference>
<dbReference type="InterPro" id="IPR036188">
    <property type="entry name" value="FAD/NAD-bd_sf"/>
</dbReference>
<evidence type="ECO:0000256" key="3">
    <source>
        <dbReference type="ARBA" id="ARBA00022827"/>
    </source>
</evidence>
<keyword evidence="2" id="KW-0285">Flavoprotein</keyword>
<dbReference type="AlphaFoldDB" id="A0A6G9YI12"/>
<name>A0A6G9YI12_9NOCA</name>
<dbReference type="PANTHER" id="PTHR43557:SF2">
    <property type="entry name" value="RIESKE DOMAIN-CONTAINING PROTEIN-RELATED"/>
    <property type="match status" value="1"/>
</dbReference>
<evidence type="ECO:0000259" key="6">
    <source>
        <dbReference type="Pfam" id="PF14759"/>
    </source>
</evidence>
<dbReference type="PANTHER" id="PTHR43557">
    <property type="entry name" value="APOPTOSIS-INDUCING FACTOR 1"/>
    <property type="match status" value="1"/>
</dbReference>
<proteinExistence type="predicted"/>
<accession>A0A6G9YI12</accession>
<dbReference type="Proteomes" id="UP000503540">
    <property type="component" value="Chromosome"/>
</dbReference>
<keyword evidence="3" id="KW-0274">FAD</keyword>
<comment type="cofactor">
    <cofactor evidence="1">
        <name>FAD</name>
        <dbReference type="ChEBI" id="CHEBI:57692"/>
    </cofactor>
</comment>
<dbReference type="GO" id="GO:0005737">
    <property type="term" value="C:cytoplasm"/>
    <property type="evidence" value="ECO:0007669"/>
    <property type="project" value="TreeGrafter"/>
</dbReference>
<reference evidence="7 8" key="1">
    <citation type="journal article" date="2019" name="ACS Chem. Biol.">
        <title>Identification and Mobilization of a Cryptic Antibiotic Biosynthesis Gene Locus from a Human-Pathogenic Nocardia Isolate.</title>
        <authorList>
            <person name="Herisse M."/>
            <person name="Ishida K."/>
            <person name="Porter J.L."/>
            <person name="Howden B."/>
            <person name="Hertweck C."/>
            <person name="Stinear T.P."/>
            <person name="Pidot S.J."/>
        </authorList>
    </citation>
    <scope>NUCLEOTIDE SEQUENCE [LARGE SCALE GENOMIC DNA]</scope>
    <source>
        <strain evidence="7 8">AUSMDU00012717</strain>
    </source>
</reference>
<gene>
    <name evidence="7" type="ORF">F5544_24880</name>
</gene>
<feature type="domain" description="Reductase C-terminal" evidence="6">
    <location>
        <begin position="321"/>
        <end position="390"/>
    </location>
</feature>
<dbReference type="SUPFAM" id="SSF51905">
    <property type="entry name" value="FAD/NAD(P)-binding domain"/>
    <property type="match status" value="1"/>
</dbReference>